<accession>A0A0N5ADM5</accession>
<evidence type="ECO:0000256" key="1">
    <source>
        <dbReference type="SAM" id="SignalP"/>
    </source>
</evidence>
<keyword evidence="2" id="KW-1185">Reference proteome</keyword>
<dbReference type="InterPro" id="IPR028150">
    <property type="entry name" value="Lustrin_cystein"/>
</dbReference>
<protein>
    <submittedName>
        <fullName evidence="3">IgGFc-binding protein-like</fullName>
    </submittedName>
</protein>
<organism evidence="2 3">
    <name type="scientific">Syphacia muris</name>
    <dbReference type="NCBI Taxonomy" id="451379"/>
    <lineage>
        <taxon>Eukaryota</taxon>
        <taxon>Metazoa</taxon>
        <taxon>Ecdysozoa</taxon>
        <taxon>Nematoda</taxon>
        <taxon>Chromadorea</taxon>
        <taxon>Rhabditida</taxon>
        <taxon>Spirurina</taxon>
        <taxon>Oxyuridomorpha</taxon>
        <taxon>Oxyuroidea</taxon>
        <taxon>Oxyuridae</taxon>
        <taxon>Syphacia</taxon>
    </lineage>
</organism>
<dbReference type="Pfam" id="PF14625">
    <property type="entry name" value="Lustrin_cystein"/>
    <property type="match status" value="2"/>
</dbReference>
<proteinExistence type="predicted"/>
<keyword evidence="1" id="KW-0732">Signal</keyword>
<dbReference type="AlphaFoldDB" id="A0A0N5ADM5"/>
<dbReference type="InterPro" id="IPR006150">
    <property type="entry name" value="Cys_repeat_1"/>
</dbReference>
<feature type="signal peptide" evidence="1">
    <location>
        <begin position="1"/>
        <end position="27"/>
    </location>
</feature>
<dbReference type="SMART" id="SM00289">
    <property type="entry name" value="WR1"/>
    <property type="match status" value="3"/>
</dbReference>
<reference evidence="3" key="1">
    <citation type="submission" date="2016-04" db="UniProtKB">
        <authorList>
            <consortium name="WormBaseParasite"/>
        </authorList>
    </citation>
    <scope>IDENTIFICATION</scope>
</reference>
<name>A0A0N5ADM5_9BILA</name>
<evidence type="ECO:0000313" key="3">
    <source>
        <dbReference type="WBParaSite" id="SMUV_0000228601-mRNA-1"/>
    </source>
</evidence>
<evidence type="ECO:0000313" key="2">
    <source>
        <dbReference type="Proteomes" id="UP000046393"/>
    </source>
</evidence>
<dbReference type="Proteomes" id="UP000046393">
    <property type="component" value="Unplaced"/>
</dbReference>
<sequence length="723" mass="80775">MANFWIQFFGSVALVIILSEASFRVHSDEDDDNDDVCPFPWQTFEQNILPSLSSCSDSTEEGVRCSPHDPVECSGRNPVCVLSKRSKTYRCCSDYPQDISNPPGAPEQVKPICPWGATSYDSPSVLLCDPSEKKPCPDGYSCEEASNAQMLATYNMHLCCKTTTLNSFENVFYETKVGINKLSANFSMPVFYVTSLSPSLIPHAPTSAISYVVLNEYTPSKGNLPEVRIGDHLSKLPYNFREPVFLKKVVLLNDQFPGYFHHVLVLYNPHGNPEAMNLYYNRPSTLSREVDLTIPAWDEGAFFRTTNRVLTIANDKTSTRQIRKLYIVLVFKTKRPLTRRHPITWQDFHANYTSFTEFLSTETGKFLGNPVAGTFFYVLLVVPAVVGQLPIPPPDRPDCTEGWQTTELSYVPTISLCSEYIGAGGVPCSPNAPNVCTGRNPFCAAEDGSGEFKCCSDIVQDSTEIDKLRPEEIKPICPNGAIPYKIPQVMLCDPSIVNICPYDYTCVEAANGHLLPEDGRSLCCKTSTLYSFGKVFLEIGLSPRIVPSAPISAVDYVTLNVHTTDTKNAPEIRTGDHFVLAPYKLLEPAYLKKVALFHEPTKSSYLHVIMFDPQSDTENMQLYYDRKAPKGKILDLEEPIPDGGFLSKLVTIHPSVTNPQQIRSNYRKLWVVLVFKTVEPLTRLYVGVSVDLNSKYKNVPEFLRSNTGRRLGTPIAGTYFYVS</sequence>
<dbReference type="WBParaSite" id="SMUV_0000228601-mRNA-1">
    <property type="protein sequence ID" value="SMUV_0000228601-mRNA-1"/>
    <property type="gene ID" value="SMUV_0000228601"/>
</dbReference>
<feature type="chain" id="PRO_5007419198" evidence="1">
    <location>
        <begin position="28"/>
        <end position="723"/>
    </location>
</feature>